<evidence type="ECO:0000313" key="2">
    <source>
        <dbReference type="EMBL" id="MDO7905218.1"/>
    </source>
</evidence>
<gene>
    <name evidence="2" type="ORF">Q5741_02165</name>
</gene>
<dbReference type="Proteomes" id="UP001240171">
    <property type="component" value="Unassembled WGS sequence"/>
</dbReference>
<feature type="compositionally biased region" description="Polar residues" evidence="1">
    <location>
        <begin position="163"/>
        <end position="172"/>
    </location>
</feature>
<keyword evidence="3" id="KW-1185">Reference proteome</keyword>
<dbReference type="EMBL" id="JAUQTB010000001">
    <property type="protein sequence ID" value="MDO7905218.1"/>
    <property type="molecule type" value="Genomic_DNA"/>
</dbReference>
<dbReference type="RefSeq" id="WP_305022394.1">
    <property type="nucleotide sequence ID" value="NZ_JAUQTB010000001.1"/>
</dbReference>
<evidence type="ECO:0000313" key="3">
    <source>
        <dbReference type="Proteomes" id="UP001240171"/>
    </source>
</evidence>
<reference evidence="2 3" key="1">
    <citation type="submission" date="2023-07" db="EMBL/GenBank/DDBJ databases">
        <title>Paenibacillus sp. JX-17 nov. isolated from soil.</title>
        <authorList>
            <person name="Wan Y."/>
            <person name="Liu B."/>
        </authorList>
    </citation>
    <scope>NUCLEOTIDE SEQUENCE [LARGE SCALE GENOMIC DNA]</scope>
    <source>
        <strain evidence="2 3">JX-17</strain>
    </source>
</reference>
<evidence type="ECO:0000256" key="1">
    <source>
        <dbReference type="SAM" id="MobiDB-lite"/>
    </source>
</evidence>
<accession>A0ABT9CC85</accession>
<comment type="caution">
    <text evidence="2">The sequence shown here is derived from an EMBL/GenBank/DDBJ whole genome shotgun (WGS) entry which is preliminary data.</text>
</comment>
<sequence length="172" mass="19371">MKTGSVPPLPEIRDLSLIQQCNIYELLLEALNRDLQSLHGLELKMGALYLRGLESVKERVQNLEQQIRQDMKRRGIRITEQQRSNQGVHVSYLCRGYHDRFTLSWTEARSEACQELARQIGVDLSLADVETAPPLRPTPLIPTDIGIQRPAPNRTARAEISRKNSASSSVSG</sequence>
<protein>
    <submittedName>
        <fullName evidence="2">Uncharacterized protein</fullName>
    </submittedName>
</protein>
<organism evidence="2 3">
    <name type="scientific">Paenibacillus lacisoli</name>
    <dbReference type="NCBI Taxonomy" id="3064525"/>
    <lineage>
        <taxon>Bacteria</taxon>
        <taxon>Bacillati</taxon>
        <taxon>Bacillota</taxon>
        <taxon>Bacilli</taxon>
        <taxon>Bacillales</taxon>
        <taxon>Paenibacillaceae</taxon>
        <taxon>Paenibacillus</taxon>
    </lineage>
</organism>
<dbReference type="Pfam" id="PF26325">
    <property type="entry name" value="YhjD"/>
    <property type="match status" value="1"/>
</dbReference>
<name>A0ABT9CC85_9BACL</name>
<feature type="region of interest" description="Disordered" evidence="1">
    <location>
        <begin position="135"/>
        <end position="172"/>
    </location>
</feature>
<proteinExistence type="predicted"/>
<dbReference type="InterPro" id="IPR058600">
    <property type="entry name" value="YhjD-like"/>
</dbReference>